<dbReference type="RefSeq" id="WP_018302405.1">
    <property type="nucleotide sequence ID" value="NZ_KB902284.1"/>
</dbReference>
<dbReference type="OrthoDB" id="7916272at2"/>
<name>A0A0D0Q5K0_9RHOB</name>
<sequence>MSDRYENHATGLESPAIRIVAITPDDGADLGEAVRGLNVAGAGSVRIRTVGGSEGTIFVAAGAAFPVRVARVYASGTTASGIVGLI</sequence>
<dbReference type="AlphaFoldDB" id="A0A0D0Q5K0"/>
<accession>A0A0D0Q5K0</accession>
<protein>
    <submittedName>
        <fullName evidence="1">Uncharacterized protein</fullName>
    </submittedName>
</protein>
<dbReference type="STRING" id="1123501.Wenmar_03727"/>
<gene>
    <name evidence="1" type="ORF">Wenmar_03727</name>
</gene>
<dbReference type="Proteomes" id="UP000035100">
    <property type="component" value="Unassembled WGS sequence"/>
</dbReference>
<reference evidence="1 2" key="1">
    <citation type="submission" date="2013-01" db="EMBL/GenBank/DDBJ databases">
        <authorList>
            <person name="Fiebig A."/>
            <person name="Goeker M."/>
            <person name="Klenk H.-P.P."/>
        </authorList>
    </citation>
    <scope>NUCLEOTIDE SEQUENCE [LARGE SCALE GENOMIC DNA]</scope>
    <source>
        <strain evidence="1 2">DSM 24838</strain>
    </source>
</reference>
<evidence type="ECO:0000313" key="1">
    <source>
        <dbReference type="EMBL" id="KIQ67767.1"/>
    </source>
</evidence>
<dbReference type="EMBL" id="AONG01000020">
    <property type="protein sequence ID" value="KIQ67767.1"/>
    <property type="molecule type" value="Genomic_DNA"/>
</dbReference>
<comment type="caution">
    <text evidence="1">The sequence shown here is derived from an EMBL/GenBank/DDBJ whole genome shotgun (WGS) entry which is preliminary data.</text>
</comment>
<keyword evidence="2" id="KW-1185">Reference proteome</keyword>
<dbReference type="eggNOG" id="ENOG50333ZK">
    <property type="taxonomic scope" value="Bacteria"/>
</dbReference>
<evidence type="ECO:0000313" key="2">
    <source>
        <dbReference type="Proteomes" id="UP000035100"/>
    </source>
</evidence>
<organism evidence="1 2">
    <name type="scientific">Wenxinia marina DSM 24838</name>
    <dbReference type="NCBI Taxonomy" id="1123501"/>
    <lineage>
        <taxon>Bacteria</taxon>
        <taxon>Pseudomonadati</taxon>
        <taxon>Pseudomonadota</taxon>
        <taxon>Alphaproteobacteria</taxon>
        <taxon>Rhodobacterales</taxon>
        <taxon>Roseobacteraceae</taxon>
        <taxon>Wenxinia</taxon>
    </lineage>
</organism>
<dbReference type="PATRIC" id="fig|1123501.6.peg.3853"/>
<proteinExistence type="predicted"/>